<evidence type="ECO:0000313" key="1">
    <source>
        <dbReference type="EMBL" id="ELK16449.1"/>
    </source>
</evidence>
<dbReference type="InParanoid" id="L5KYB5"/>
<proteinExistence type="predicted"/>
<protein>
    <submittedName>
        <fullName evidence="1">Uncharacterized protein</fullName>
    </submittedName>
</protein>
<dbReference type="Proteomes" id="UP000010552">
    <property type="component" value="Unassembled WGS sequence"/>
</dbReference>
<gene>
    <name evidence="1" type="ORF">PAL_GLEAN10012298</name>
</gene>
<evidence type="ECO:0000313" key="2">
    <source>
        <dbReference type="Proteomes" id="UP000010552"/>
    </source>
</evidence>
<dbReference type="EMBL" id="KB030472">
    <property type="protein sequence ID" value="ELK16449.1"/>
    <property type="molecule type" value="Genomic_DNA"/>
</dbReference>
<keyword evidence="2" id="KW-1185">Reference proteome</keyword>
<name>L5KYB5_PTEAL</name>
<accession>L5KYB5</accession>
<sequence>MRLATRNTDVPPPLPPPPLIVLPLPKGLGNPPARLQPITHLLREWDPTFSRPSAEHAQNAAALTYSRARKAGEPEPA</sequence>
<dbReference type="AlphaFoldDB" id="L5KYB5"/>
<reference evidence="2" key="1">
    <citation type="journal article" date="2013" name="Science">
        <title>Comparative analysis of bat genomes provides insight into the evolution of flight and immunity.</title>
        <authorList>
            <person name="Zhang G."/>
            <person name="Cowled C."/>
            <person name="Shi Z."/>
            <person name="Huang Z."/>
            <person name="Bishop-Lilly K.A."/>
            <person name="Fang X."/>
            <person name="Wynne J.W."/>
            <person name="Xiong Z."/>
            <person name="Baker M.L."/>
            <person name="Zhao W."/>
            <person name="Tachedjian M."/>
            <person name="Zhu Y."/>
            <person name="Zhou P."/>
            <person name="Jiang X."/>
            <person name="Ng J."/>
            <person name="Yang L."/>
            <person name="Wu L."/>
            <person name="Xiao J."/>
            <person name="Feng Y."/>
            <person name="Chen Y."/>
            <person name="Sun X."/>
            <person name="Zhang Y."/>
            <person name="Marsh G.A."/>
            <person name="Crameri G."/>
            <person name="Broder C.C."/>
            <person name="Frey K.G."/>
            <person name="Wang L.F."/>
            <person name="Wang J."/>
        </authorList>
    </citation>
    <scope>NUCLEOTIDE SEQUENCE [LARGE SCALE GENOMIC DNA]</scope>
</reference>
<organism evidence="1 2">
    <name type="scientific">Pteropus alecto</name>
    <name type="common">Black flying fox</name>
    <dbReference type="NCBI Taxonomy" id="9402"/>
    <lineage>
        <taxon>Eukaryota</taxon>
        <taxon>Metazoa</taxon>
        <taxon>Chordata</taxon>
        <taxon>Craniata</taxon>
        <taxon>Vertebrata</taxon>
        <taxon>Euteleostomi</taxon>
        <taxon>Mammalia</taxon>
        <taxon>Eutheria</taxon>
        <taxon>Laurasiatheria</taxon>
        <taxon>Chiroptera</taxon>
        <taxon>Yinpterochiroptera</taxon>
        <taxon>Pteropodoidea</taxon>
        <taxon>Pteropodidae</taxon>
        <taxon>Pteropodinae</taxon>
        <taxon>Pteropus</taxon>
    </lineage>
</organism>